<sequence length="101" mass="10972">MEKASLNSQLKVAVYDWLLLLTDGGSSLPRSRGLVAIPAGPSGARRATPVLLPVVDVFAPTARIKTFAWSKSLPKVTDGAHRRYRDADILQRLRAVTMISS</sequence>
<dbReference type="RefSeq" id="WP_066607895.1">
    <property type="nucleotide sequence ID" value="NZ_KQ130436.1"/>
</dbReference>
<protein>
    <submittedName>
        <fullName evidence="1">Uncharacterized protein</fullName>
    </submittedName>
</protein>
<keyword evidence="2" id="KW-1185">Reference proteome</keyword>
<accession>A0A0J7XP07</accession>
<evidence type="ECO:0000313" key="2">
    <source>
        <dbReference type="Proteomes" id="UP000052232"/>
    </source>
</evidence>
<gene>
    <name evidence="1" type="ORF">V473_19035</name>
</gene>
<comment type="caution">
    <text evidence="1">The sequence shown here is derived from an EMBL/GenBank/DDBJ whole genome shotgun (WGS) entry which is preliminary data.</text>
</comment>
<proteinExistence type="predicted"/>
<evidence type="ECO:0000313" key="1">
    <source>
        <dbReference type="EMBL" id="KMS53364.1"/>
    </source>
</evidence>
<dbReference type="STRING" id="1420583.V473_19035"/>
<dbReference type="AlphaFoldDB" id="A0A0J7XP07"/>
<name>A0A0J7XP07_9SPHN</name>
<organism evidence="1 2">
    <name type="scientific">Sphingobium cupriresistens LL01</name>
    <dbReference type="NCBI Taxonomy" id="1420583"/>
    <lineage>
        <taxon>Bacteria</taxon>
        <taxon>Pseudomonadati</taxon>
        <taxon>Pseudomonadota</taxon>
        <taxon>Alphaproteobacteria</taxon>
        <taxon>Sphingomonadales</taxon>
        <taxon>Sphingomonadaceae</taxon>
        <taxon>Sphingobium</taxon>
    </lineage>
</organism>
<reference evidence="1 2" key="1">
    <citation type="journal article" date="2015" name="G3 (Bethesda)">
        <title>Insights into Ongoing Evolution of the Hexachlorocyclohexane Catabolic Pathway from Comparative Genomics of Ten Sphingomonadaceae Strains.</title>
        <authorList>
            <person name="Pearce S.L."/>
            <person name="Oakeshott J.G."/>
            <person name="Pandey G."/>
        </authorList>
    </citation>
    <scope>NUCLEOTIDE SEQUENCE [LARGE SCALE GENOMIC DNA]</scope>
    <source>
        <strain evidence="1 2">LL01</strain>
    </source>
</reference>
<dbReference type="EMBL" id="JACT01000005">
    <property type="protein sequence ID" value="KMS53364.1"/>
    <property type="molecule type" value="Genomic_DNA"/>
</dbReference>
<dbReference type="PATRIC" id="fig|1420583.3.peg.3606"/>
<dbReference type="Proteomes" id="UP000052232">
    <property type="component" value="Unassembled WGS sequence"/>
</dbReference>